<dbReference type="InterPro" id="IPR011009">
    <property type="entry name" value="Kinase-like_dom_sf"/>
</dbReference>
<gene>
    <name evidence="2" type="ORF">DERYTH_LOCUS1390</name>
</gene>
<dbReference type="SUPFAM" id="SSF56112">
    <property type="entry name" value="Protein kinase-like (PK-like)"/>
    <property type="match status" value="1"/>
</dbReference>
<proteinExistence type="predicted"/>
<sequence length="173" mass="20155">MNITDEFSLLNNFLLCVKNLKKICHGDLKTVEFKEGKLIVTRETLEESIMLQKRKRHIRQDALNLDKLEEFISISYDNRKVWIDDAIKTGQVKLIGFNQFTDQMRITRGGFASVFSAIWNKFNGRKQKVALKVLHENNDPVDDKSKELNEFYKEIQLAKTVNTHPNIADIEDL</sequence>
<accession>A0A9N8W0F0</accession>
<evidence type="ECO:0000259" key="1">
    <source>
        <dbReference type="PROSITE" id="PS50011"/>
    </source>
</evidence>
<dbReference type="GO" id="GO:0004672">
    <property type="term" value="F:protein kinase activity"/>
    <property type="evidence" value="ECO:0007669"/>
    <property type="project" value="InterPro"/>
</dbReference>
<evidence type="ECO:0000313" key="2">
    <source>
        <dbReference type="EMBL" id="CAG8469573.1"/>
    </source>
</evidence>
<dbReference type="PROSITE" id="PS50011">
    <property type="entry name" value="PROTEIN_KINASE_DOM"/>
    <property type="match status" value="1"/>
</dbReference>
<dbReference type="Gene3D" id="3.30.200.20">
    <property type="entry name" value="Phosphorylase Kinase, domain 1"/>
    <property type="match status" value="1"/>
</dbReference>
<evidence type="ECO:0000313" key="3">
    <source>
        <dbReference type="Proteomes" id="UP000789405"/>
    </source>
</evidence>
<dbReference type="AlphaFoldDB" id="A0A9N8W0F0"/>
<dbReference type="Proteomes" id="UP000789405">
    <property type="component" value="Unassembled WGS sequence"/>
</dbReference>
<dbReference type="GO" id="GO:0005524">
    <property type="term" value="F:ATP binding"/>
    <property type="evidence" value="ECO:0007669"/>
    <property type="project" value="InterPro"/>
</dbReference>
<reference evidence="2" key="1">
    <citation type="submission" date="2021-06" db="EMBL/GenBank/DDBJ databases">
        <authorList>
            <person name="Kallberg Y."/>
            <person name="Tangrot J."/>
            <person name="Rosling A."/>
        </authorList>
    </citation>
    <scope>NUCLEOTIDE SEQUENCE</scope>
    <source>
        <strain evidence="2">MA453B</strain>
    </source>
</reference>
<comment type="caution">
    <text evidence="2">The sequence shown here is derived from an EMBL/GenBank/DDBJ whole genome shotgun (WGS) entry which is preliminary data.</text>
</comment>
<name>A0A9N8W0F0_9GLOM</name>
<protein>
    <submittedName>
        <fullName evidence="2">17713_t:CDS:1</fullName>
    </submittedName>
</protein>
<dbReference type="InterPro" id="IPR000719">
    <property type="entry name" value="Prot_kinase_dom"/>
</dbReference>
<dbReference type="InterPro" id="IPR001245">
    <property type="entry name" value="Ser-Thr/Tyr_kinase_cat_dom"/>
</dbReference>
<keyword evidence="3" id="KW-1185">Reference proteome</keyword>
<dbReference type="Pfam" id="PF07714">
    <property type="entry name" value="PK_Tyr_Ser-Thr"/>
    <property type="match status" value="1"/>
</dbReference>
<feature type="domain" description="Protein kinase" evidence="1">
    <location>
        <begin position="100"/>
        <end position="173"/>
    </location>
</feature>
<dbReference type="EMBL" id="CAJVPY010000385">
    <property type="protein sequence ID" value="CAG8469573.1"/>
    <property type="molecule type" value="Genomic_DNA"/>
</dbReference>
<organism evidence="2 3">
    <name type="scientific">Dentiscutata erythropus</name>
    <dbReference type="NCBI Taxonomy" id="1348616"/>
    <lineage>
        <taxon>Eukaryota</taxon>
        <taxon>Fungi</taxon>
        <taxon>Fungi incertae sedis</taxon>
        <taxon>Mucoromycota</taxon>
        <taxon>Glomeromycotina</taxon>
        <taxon>Glomeromycetes</taxon>
        <taxon>Diversisporales</taxon>
        <taxon>Gigasporaceae</taxon>
        <taxon>Dentiscutata</taxon>
    </lineage>
</organism>